<evidence type="ECO:0008006" key="4">
    <source>
        <dbReference type="Google" id="ProtNLM"/>
    </source>
</evidence>
<proteinExistence type="predicted"/>
<keyword evidence="1" id="KW-0732">Signal</keyword>
<comment type="caution">
    <text evidence="2">The sequence shown here is derived from an EMBL/GenBank/DDBJ whole genome shotgun (WGS) entry which is preliminary data.</text>
</comment>
<protein>
    <recommendedName>
        <fullName evidence="4">Secreted protein</fullName>
    </recommendedName>
</protein>
<dbReference type="Proteomes" id="UP001479436">
    <property type="component" value="Unassembled WGS sequence"/>
</dbReference>
<dbReference type="EMBL" id="JASJQH010008970">
    <property type="protein sequence ID" value="KAK9685626.1"/>
    <property type="molecule type" value="Genomic_DNA"/>
</dbReference>
<evidence type="ECO:0000256" key="1">
    <source>
        <dbReference type="SAM" id="SignalP"/>
    </source>
</evidence>
<reference evidence="2 3" key="1">
    <citation type="submission" date="2023-04" db="EMBL/GenBank/DDBJ databases">
        <title>Genome of Basidiobolus ranarum AG-B5.</title>
        <authorList>
            <person name="Stajich J.E."/>
            <person name="Carter-House D."/>
            <person name="Gryganskyi A."/>
        </authorList>
    </citation>
    <scope>NUCLEOTIDE SEQUENCE [LARGE SCALE GENOMIC DNA]</scope>
    <source>
        <strain evidence="2 3">AG-B5</strain>
    </source>
</reference>
<feature type="signal peptide" evidence="1">
    <location>
        <begin position="1"/>
        <end position="19"/>
    </location>
</feature>
<evidence type="ECO:0000313" key="3">
    <source>
        <dbReference type="Proteomes" id="UP001479436"/>
    </source>
</evidence>
<gene>
    <name evidence="2" type="ORF">K7432_015439</name>
</gene>
<organism evidence="2 3">
    <name type="scientific">Basidiobolus ranarum</name>
    <dbReference type="NCBI Taxonomy" id="34480"/>
    <lineage>
        <taxon>Eukaryota</taxon>
        <taxon>Fungi</taxon>
        <taxon>Fungi incertae sedis</taxon>
        <taxon>Zoopagomycota</taxon>
        <taxon>Entomophthoromycotina</taxon>
        <taxon>Basidiobolomycetes</taxon>
        <taxon>Basidiobolales</taxon>
        <taxon>Basidiobolaceae</taxon>
        <taxon>Basidiobolus</taxon>
    </lineage>
</organism>
<feature type="chain" id="PRO_5046894100" description="Secreted protein" evidence="1">
    <location>
        <begin position="20"/>
        <end position="268"/>
    </location>
</feature>
<sequence>MQRIFFFLIAQKLMMAALALPLNETSHDLKYTKRFCADTQNWFNSQSPKTWSIPYGTWVDEEQNSFPLGSHCSWDTTIYKYYWYYESYNCRLNARTYDKGPKRCDQSGCKETIEVSIEDSYTAEGSLNIGVKAFNGLLDIGGAAKYSTSSKASTQKTIESSMTKGDACEIQAASLNAVCDGKIYAEVWCYNLFGSTTHYEKKTYTVENEAPILIDNTLATSQNCYDINNDPNSQTKCDILNPKSMYNPSKGAAPQPRTVVLGKNGTEV</sequence>
<evidence type="ECO:0000313" key="2">
    <source>
        <dbReference type="EMBL" id="KAK9685626.1"/>
    </source>
</evidence>
<name>A0ABR2VN24_9FUNG</name>
<accession>A0ABR2VN24</accession>
<keyword evidence="3" id="KW-1185">Reference proteome</keyword>